<dbReference type="Pfam" id="PF19742">
    <property type="entry name" value="DUF6231"/>
    <property type="match status" value="1"/>
</dbReference>
<sequence length="165" mass="18421">MEVAEQSTIHDSPVGFINAWVLENRFREVAFLGSAPPLSPAQMPDVRLSDASGMAPLELLGSAMPPDCLVISDYLESMQAEAATQMLAGYRNALIVSVIVFVDLAEAPLSAGDFVALGFHHRASFVHDAHRLEAFEYNINSYNFKRLWNNSENWANPENFGKYWW</sequence>
<name>A0ABP7Q9W8_9GAMM</name>
<organism evidence="1 2">
    <name type="scientific">Allohahella marinimesophila</name>
    <dbReference type="NCBI Taxonomy" id="1054972"/>
    <lineage>
        <taxon>Bacteria</taxon>
        <taxon>Pseudomonadati</taxon>
        <taxon>Pseudomonadota</taxon>
        <taxon>Gammaproteobacteria</taxon>
        <taxon>Oceanospirillales</taxon>
        <taxon>Hahellaceae</taxon>
        <taxon>Allohahella</taxon>
    </lineage>
</organism>
<dbReference type="InterPro" id="IPR046199">
    <property type="entry name" value="DUF6231"/>
</dbReference>
<comment type="caution">
    <text evidence="1">The sequence shown here is derived from an EMBL/GenBank/DDBJ whole genome shotgun (WGS) entry which is preliminary data.</text>
</comment>
<evidence type="ECO:0000313" key="1">
    <source>
        <dbReference type="EMBL" id="GAA3978799.1"/>
    </source>
</evidence>
<proteinExistence type="predicted"/>
<dbReference type="Proteomes" id="UP001501337">
    <property type="component" value="Unassembled WGS sequence"/>
</dbReference>
<dbReference type="EMBL" id="BAABBO010000023">
    <property type="protein sequence ID" value="GAA3978799.1"/>
    <property type="molecule type" value="Genomic_DNA"/>
</dbReference>
<keyword evidence="2" id="KW-1185">Reference proteome</keyword>
<gene>
    <name evidence="1" type="ORF">GCM10022278_39230</name>
</gene>
<accession>A0ABP7Q9W8</accession>
<reference evidence="2" key="1">
    <citation type="journal article" date="2019" name="Int. J. Syst. Evol. Microbiol.">
        <title>The Global Catalogue of Microorganisms (GCM) 10K type strain sequencing project: providing services to taxonomists for standard genome sequencing and annotation.</title>
        <authorList>
            <consortium name="The Broad Institute Genomics Platform"/>
            <consortium name="The Broad Institute Genome Sequencing Center for Infectious Disease"/>
            <person name="Wu L."/>
            <person name="Ma J."/>
        </authorList>
    </citation>
    <scope>NUCLEOTIDE SEQUENCE [LARGE SCALE GENOMIC DNA]</scope>
    <source>
        <strain evidence="2">JCM 17555</strain>
    </source>
</reference>
<protein>
    <submittedName>
        <fullName evidence="1">DUF6231 family protein</fullName>
    </submittedName>
</protein>
<dbReference type="RefSeq" id="WP_344809617.1">
    <property type="nucleotide sequence ID" value="NZ_BAABBO010000023.1"/>
</dbReference>
<evidence type="ECO:0000313" key="2">
    <source>
        <dbReference type="Proteomes" id="UP001501337"/>
    </source>
</evidence>